<dbReference type="GO" id="GO:0016413">
    <property type="term" value="F:O-acetyltransferase activity"/>
    <property type="evidence" value="ECO:0007669"/>
    <property type="project" value="InterPro"/>
</dbReference>
<dbReference type="InterPro" id="IPR029962">
    <property type="entry name" value="TBL"/>
</dbReference>
<keyword evidence="4" id="KW-0735">Signal-anchor</keyword>
<feature type="chain" id="PRO_5043450112" description="Trichome birefringence-like N-terminal domain-containing protein" evidence="7">
    <location>
        <begin position="33"/>
        <end position="365"/>
    </location>
</feature>
<dbReference type="PANTHER" id="PTHR32285:SF58">
    <property type="entry name" value="PROTEIN TRICHOME BIREFRINGENCE-LIKE 41"/>
    <property type="match status" value="1"/>
</dbReference>
<evidence type="ECO:0000313" key="11">
    <source>
        <dbReference type="Proteomes" id="UP001454036"/>
    </source>
</evidence>
<evidence type="ECO:0000256" key="2">
    <source>
        <dbReference type="ARBA" id="ARBA00007727"/>
    </source>
</evidence>
<gene>
    <name evidence="10" type="ORF">LIER_34472</name>
</gene>
<evidence type="ECO:0000256" key="5">
    <source>
        <dbReference type="ARBA" id="ARBA00022989"/>
    </source>
</evidence>
<evidence type="ECO:0000256" key="3">
    <source>
        <dbReference type="ARBA" id="ARBA00022692"/>
    </source>
</evidence>
<reference evidence="10 11" key="1">
    <citation type="submission" date="2024-01" db="EMBL/GenBank/DDBJ databases">
        <title>The complete chloroplast genome sequence of Lithospermum erythrorhizon: insights into the phylogenetic relationship among Boraginaceae species and the maternal lineages of purple gromwells.</title>
        <authorList>
            <person name="Okada T."/>
            <person name="Watanabe K."/>
        </authorList>
    </citation>
    <scope>NUCLEOTIDE SEQUENCE [LARGE SCALE GENOMIC DNA]</scope>
</reference>
<name>A0AAV3S1R9_LITER</name>
<feature type="domain" description="Trichome birefringence-like C-terminal" evidence="8">
    <location>
        <begin position="96"/>
        <end position="362"/>
    </location>
</feature>
<evidence type="ECO:0000259" key="9">
    <source>
        <dbReference type="Pfam" id="PF14416"/>
    </source>
</evidence>
<dbReference type="Proteomes" id="UP001454036">
    <property type="component" value="Unassembled WGS sequence"/>
</dbReference>
<dbReference type="PANTHER" id="PTHR32285">
    <property type="entry name" value="PROTEIN TRICHOME BIREFRINGENCE-LIKE 9-RELATED"/>
    <property type="match status" value="1"/>
</dbReference>
<evidence type="ECO:0000313" key="10">
    <source>
        <dbReference type="EMBL" id="GAA0187184.1"/>
    </source>
</evidence>
<dbReference type="GO" id="GO:0005794">
    <property type="term" value="C:Golgi apparatus"/>
    <property type="evidence" value="ECO:0007669"/>
    <property type="project" value="TreeGrafter"/>
</dbReference>
<evidence type="ECO:0000256" key="7">
    <source>
        <dbReference type="SAM" id="SignalP"/>
    </source>
</evidence>
<feature type="domain" description="Trichome birefringence-like N-terminal" evidence="9">
    <location>
        <begin position="42"/>
        <end position="95"/>
    </location>
</feature>
<comment type="similarity">
    <text evidence="2">Belongs to the PC-esterase family. TBL subfamily.</text>
</comment>
<evidence type="ECO:0000256" key="4">
    <source>
        <dbReference type="ARBA" id="ARBA00022968"/>
    </source>
</evidence>
<comment type="subcellular location">
    <subcellularLocation>
        <location evidence="1">Membrane</location>
        <topology evidence="1">Single-pass membrane protein</topology>
    </subcellularLocation>
</comment>
<dbReference type="GO" id="GO:0016020">
    <property type="term" value="C:membrane"/>
    <property type="evidence" value="ECO:0007669"/>
    <property type="project" value="UniProtKB-SubCell"/>
</dbReference>
<dbReference type="Pfam" id="PF13839">
    <property type="entry name" value="PC-Esterase"/>
    <property type="match status" value="1"/>
</dbReference>
<keyword evidence="6" id="KW-0472">Membrane</keyword>
<keyword evidence="11" id="KW-1185">Reference proteome</keyword>
<keyword evidence="7" id="KW-0732">Signal</keyword>
<accession>A0AAV3S1R9</accession>
<keyword evidence="3" id="KW-0812">Transmembrane</keyword>
<keyword evidence="5" id="KW-1133">Transmembrane helix</keyword>
<dbReference type="InterPro" id="IPR025846">
    <property type="entry name" value="TBL_N"/>
</dbReference>
<sequence length="365" mass="42461">MTNCRFSILTKIQFHIVLFLIVVVHNFQESYAQQMQNFQSSSCDYFQGSWVIDPLHQPLYNSYSCPFVQREFNCLKNGRLDHWYLKYRWQPRSCNLTRFDGRSFLQKFRGKSIMFVGDSLSRNQWESLVCMLHSAVPNARYNLKIIGDDVTILSILDYDVKVMLNRNVFLVDVVKERRGRILKLDSIEGGKMWKGIDMLIFNTWHWWSRRGIYQPWDYIKVGNKIYKDMNRVVAFERALGTWANWVNTNINPAKTLVFFQGISPSHYKGTDWNEPGAKSCSGQKLPLSGSIYPTGLPYELLVLKNTLSKIKKPVKFLDITNLSLLRKDGHPSIYGLNGKDGMDCSHWCLAGVPDTWNQILYNLIP</sequence>
<evidence type="ECO:0000256" key="6">
    <source>
        <dbReference type="ARBA" id="ARBA00023136"/>
    </source>
</evidence>
<dbReference type="Pfam" id="PF14416">
    <property type="entry name" value="PMR5N"/>
    <property type="match status" value="1"/>
</dbReference>
<dbReference type="InterPro" id="IPR026057">
    <property type="entry name" value="TBL_C"/>
</dbReference>
<dbReference type="EMBL" id="BAABME010014451">
    <property type="protein sequence ID" value="GAA0187184.1"/>
    <property type="molecule type" value="Genomic_DNA"/>
</dbReference>
<organism evidence="10 11">
    <name type="scientific">Lithospermum erythrorhizon</name>
    <name type="common">Purple gromwell</name>
    <name type="synonym">Lithospermum officinale var. erythrorhizon</name>
    <dbReference type="NCBI Taxonomy" id="34254"/>
    <lineage>
        <taxon>Eukaryota</taxon>
        <taxon>Viridiplantae</taxon>
        <taxon>Streptophyta</taxon>
        <taxon>Embryophyta</taxon>
        <taxon>Tracheophyta</taxon>
        <taxon>Spermatophyta</taxon>
        <taxon>Magnoliopsida</taxon>
        <taxon>eudicotyledons</taxon>
        <taxon>Gunneridae</taxon>
        <taxon>Pentapetalae</taxon>
        <taxon>asterids</taxon>
        <taxon>lamiids</taxon>
        <taxon>Boraginales</taxon>
        <taxon>Boraginaceae</taxon>
        <taxon>Boraginoideae</taxon>
        <taxon>Lithospermeae</taxon>
        <taxon>Lithospermum</taxon>
    </lineage>
</organism>
<evidence type="ECO:0008006" key="12">
    <source>
        <dbReference type="Google" id="ProtNLM"/>
    </source>
</evidence>
<comment type="caution">
    <text evidence="10">The sequence shown here is derived from an EMBL/GenBank/DDBJ whole genome shotgun (WGS) entry which is preliminary data.</text>
</comment>
<evidence type="ECO:0000256" key="1">
    <source>
        <dbReference type="ARBA" id="ARBA00004167"/>
    </source>
</evidence>
<feature type="signal peptide" evidence="7">
    <location>
        <begin position="1"/>
        <end position="32"/>
    </location>
</feature>
<dbReference type="AlphaFoldDB" id="A0AAV3S1R9"/>
<proteinExistence type="inferred from homology"/>
<protein>
    <recommendedName>
        <fullName evidence="12">Trichome birefringence-like N-terminal domain-containing protein</fullName>
    </recommendedName>
</protein>
<evidence type="ECO:0000259" key="8">
    <source>
        <dbReference type="Pfam" id="PF13839"/>
    </source>
</evidence>